<evidence type="ECO:0000256" key="1">
    <source>
        <dbReference type="ARBA" id="ARBA00023125"/>
    </source>
</evidence>
<evidence type="ECO:0000256" key="2">
    <source>
        <dbReference type="PROSITE-ProRule" id="PRU01091"/>
    </source>
</evidence>
<proteinExistence type="predicted"/>
<dbReference type="GO" id="GO:0006355">
    <property type="term" value="P:regulation of DNA-templated transcription"/>
    <property type="evidence" value="ECO:0007669"/>
    <property type="project" value="InterPro"/>
</dbReference>
<dbReference type="RefSeq" id="WP_218545251.1">
    <property type="nucleotide sequence ID" value="NZ_JAGSPD010000004.1"/>
</dbReference>
<protein>
    <submittedName>
        <fullName evidence="5">Winged helix-turn-helix domain-containing protein</fullName>
    </submittedName>
</protein>
<accession>A0A9X1F948</accession>
<dbReference type="CDD" id="cd00383">
    <property type="entry name" value="trans_reg_C"/>
    <property type="match status" value="1"/>
</dbReference>
<keyword evidence="6" id="KW-1185">Reference proteome</keyword>
<evidence type="ECO:0000313" key="6">
    <source>
        <dbReference type="Proteomes" id="UP001138894"/>
    </source>
</evidence>
<organism evidence="5 6">
    <name type="scientific">Winogradskyella luteola</name>
    <dbReference type="NCBI Taxonomy" id="2828330"/>
    <lineage>
        <taxon>Bacteria</taxon>
        <taxon>Pseudomonadati</taxon>
        <taxon>Bacteroidota</taxon>
        <taxon>Flavobacteriia</taxon>
        <taxon>Flavobacteriales</taxon>
        <taxon>Flavobacteriaceae</taxon>
        <taxon>Winogradskyella</taxon>
    </lineage>
</organism>
<dbReference type="SMART" id="SM00862">
    <property type="entry name" value="Trans_reg_C"/>
    <property type="match status" value="1"/>
</dbReference>
<feature type="domain" description="OmpR/PhoB-type" evidence="4">
    <location>
        <begin position="1"/>
        <end position="83"/>
    </location>
</feature>
<dbReference type="PROSITE" id="PS51755">
    <property type="entry name" value="OMPR_PHOB"/>
    <property type="match status" value="1"/>
</dbReference>
<sequence length="133" mass="15048">MANKKSDIIKIEDRVAKVLEILIKKSPNLVTRKELIEKVWQNYGGADDALNQAISNLRKLLNDDDKNNREIETVVKKGYRYKATIEQYDLKQNNKGKSKGLTTIILLIILSIIILFTIIVLSENTSIAPVAPK</sequence>
<dbReference type="GO" id="GO:0000160">
    <property type="term" value="P:phosphorelay signal transduction system"/>
    <property type="evidence" value="ECO:0007669"/>
    <property type="project" value="InterPro"/>
</dbReference>
<dbReference type="InterPro" id="IPR001867">
    <property type="entry name" value="OmpR/PhoB-type_DNA-bd"/>
</dbReference>
<comment type="caution">
    <text evidence="5">The sequence shown here is derived from an EMBL/GenBank/DDBJ whole genome shotgun (WGS) entry which is preliminary data.</text>
</comment>
<gene>
    <name evidence="5" type="ORF">KCG49_05740</name>
</gene>
<feature type="transmembrane region" description="Helical" evidence="3">
    <location>
        <begin position="101"/>
        <end position="121"/>
    </location>
</feature>
<name>A0A9X1F948_9FLAO</name>
<dbReference type="AlphaFoldDB" id="A0A9X1F948"/>
<dbReference type="GO" id="GO:0003677">
    <property type="term" value="F:DNA binding"/>
    <property type="evidence" value="ECO:0007669"/>
    <property type="project" value="UniProtKB-UniRule"/>
</dbReference>
<evidence type="ECO:0000259" key="4">
    <source>
        <dbReference type="PROSITE" id="PS51755"/>
    </source>
</evidence>
<keyword evidence="3" id="KW-0812">Transmembrane</keyword>
<dbReference type="Proteomes" id="UP001138894">
    <property type="component" value="Unassembled WGS sequence"/>
</dbReference>
<keyword evidence="3" id="KW-1133">Transmembrane helix</keyword>
<evidence type="ECO:0000313" key="5">
    <source>
        <dbReference type="EMBL" id="MBV7268698.1"/>
    </source>
</evidence>
<dbReference type="Pfam" id="PF00486">
    <property type="entry name" value="Trans_reg_C"/>
    <property type="match status" value="1"/>
</dbReference>
<reference evidence="5" key="1">
    <citation type="submission" date="2021-04" db="EMBL/GenBank/DDBJ databases">
        <authorList>
            <person name="Pira H."/>
            <person name="Risdian C."/>
            <person name="Wink J."/>
        </authorList>
    </citation>
    <scope>NUCLEOTIDE SEQUENCE</scope>
    <source>
        <strain evidence="5">WHY3</strain>
    </source>
</reference>
<keyword evidence="1 2" id="KW-0238">DNA-binding</keyword>
<dbReference type="EMBL" id="JAGSPD010000004">
    <property type="protein sequence ID" value="MBV7268698.1"/>
    <property type="molecule type" value="Genomic_DNA"/>
</dbReference>
<feature type="DNA-binding region" description="OmpR/PhoB-type" evidence="2">
    <location>
        <begin position="1"/>
        <end position="83"/>
    </location>
</feature>
<evidence type="ECO:0000256" key="3">
    <source>
        <dbReference type="SAM" id="Phobius"/>
    </source>
</evidence>
<keyword evidence="3" id="KW-0472">Membrane</keyword>